<proteinExistence type="predicted"/>
<sequence length="126" mass="14055">MNTLIVEKVALYTPGDESASVTLRSTHGSIVVFCYPCNLETGDIITNHLSALDANVQTAYLSDWPEEEKKEKTKEWLKRTGAYSYRGCGRVINQAQGLIEVLGFQIEIEDIPCDGAVEFKITRIDI</sequence>
<dbReference type="AlphaFoldDB" id="A0A3B0XXK6"/>
<evidence type="ECO:0000313" key="1">
    <source>
        <dbReference type="EMBL" id="VAW68873.1"/>
    </source>
</evidence>
<protein>
    <submittedName>
        <fullName evidence="1">Uncharacterized protein</fullName>
    </submittedName>
</protein>
<gene>
    <name evidence="1" type="ORF">MNBD_GAMMA10-1182</name>
</gene>
<reference evidence="1" key="1">
    <citation type="submission" date="2018-06" db="EMBL/GenBank/DDBJ databases">
        <authorList>
            <person name="Zhirakovskaya E."/>
        </authorList>
    </citation>
    <scope>NUCLEOTIDE SEQUENCE</scope>
</reference>
<accession>A0A3B0XXK6</accession>
<dbReference type="EMBL" id="UOFJ01000373">
    <property type="protein sequence ID" value="VAW68873.1"/>
    <property type="molecule type" value="Genomic_DNA"/>
</dbReference>
<name>A0A3B0XXK6_9ZZZZ</name>
<organism evidence="1">
    <name type="scientific">hydrothermal vent metagenome</name>
    <dbReference type="NCBI Taxonomy" id="652676"/>
    <lineage>
        <taxon>unclassified sequences</taxon>
        <taxon>metagenomes</taxon>
        <taxon>ecological metagenomes</taxon>
    </lineage>
</organism>